<dbReference type="Gene3D" id="3.40.630.30">
    <property type="match status" value="1"/>
</dbReference>
<dbReference type="GO" id="GO:0008080">
    <property type="term" value="F:N-acetyltransferase activity"/>
    <property type="evidence" value="ECO:0007669"/>
    <property type="project" value="InterPro"/>
</dbReference>
<protein>
    <submittedName>
        <fullName evidence="3">Acetyltransferase</fullName>
    </submittedName>
</protein>
<dbReference type="AlphaFoldDB" id="A0A0G1CBZ9"/>
<dbReference type="Proteomes" id="UP000034543">
    <property type="component" value="Unassembled WGS sequence"/>
</dbReference>
<keyword evidence="1 3" id="KW-0808">Transferase</keyword>
<dbReference type="PANTHER" id="PTHR13947">
    <property type="entry name" value="GNAT FAMILY N-ACETYLTRANSFERASE"/>
    <property type="match status" value="1"/>
</dbReference>
<feature type="domain" description="N-acetyltransferase" evidence="2">
    <location>
        <begin position="1"/>
        <end position="138"/>
    </location>
</feature>
<dbReference type="InterPro" id="IPR016181">
    <property type="entry name" value="Acyl_CoA_acyltransferase"/>
</dbReference>
<name>A0A0G1CBZ9_9BACT</name>
<organism evidence="3 4">
    <name type="scientific">Candidatus Gottesmanbacteria bacterium GW2011_GWA1_43_11</name>
    <dbReference type="NCBI Taxonomy" id="1618436"/>
    <lineage>
        <taxon>Bacteria</taxon>
        <taxon>Candidatus Gottesmaniibacteriota</taxon>
    </lineage>
</organism>
<evidence type="ECO:0000313" key="4">
    <source>
        <dbReference type="Proteomes" id="UP000034543"/>
    </source>
</evidence>
<dbReference type="PROSITE" id="PS51186">
    <property type="entry name" value="GNAT"/>
    <property type="match status" value="1"/>
</dbReference>
<gene>
    <name evidence="3" type="ORF">UV59_C0047G0007</name>
</gene>
<evidence type="ECO:0000256" key="1">
    <source>
        <dbReference type="ARBA" id="ARBA00022679"/>
    </source>
</evidence>
<dbReference type="InterPro" id="IPR000182">
    <property type="entry name" value="GNAT_dom"/>
</dbReference>
<dbReference type="EMBL" id="LCFB01000047">
    <property type="protein sequence ID" value="KKS83185.1"/>
    <property type="molecule type" value="Genomic_DNA"/>
</dbReference>
<proteinExistence type="predicted"/>
<dbReference type="PANTHER" id="PTHR13947:SF37">
    <property type="entry name" value="LD18367P"/>
    <property type="match status" value="1"/>
</dbReference>
<dbReference type="InterPro" id="IPR050769">
    <property type="entry name" value="NAT_camello-type"/>
</dbReference>
<dbReference type="SUPFAM" id="SSF55729">
    <property type="entry name" value="Acyl-CoA N-acyltransferases (Nat)"/>
    <property type="match status" value="1"/>
</dbReference>
<dbReference type="CDD" id="cd04301">
    <property type="entry name" value="NAT_SF"/>
    <property type="match status" value="1"/>
</dbReference>
<sequence>MLSEEPHAYSQTLEELSRRNDNEWKEKTASATMAILTIWTDGQLAGMNGLFYEDKETVAIWGMFIRKPHRRKGLGKKLMEAIQREIKKDPAVKKLRVYVTPSQVPAWELYKKLGFAEVGKALGKTRSNGEKYDEILLEKVVLQS</sequence>
<reference evidence="3 4" key="1">
    <citation type="journal article" date="2015" name="Nature">
        <title>rRNA introns, odd ribosomes, and small enigmatic genomes across a large radiation of phyla.</title>
        <authorList>
            <person name="Brown C.T."/>
            <person name="Hug L.A."/>
            <person name="Thomas B.C."/>
            <person name="Sharon I."/>
            <person name="Castelle C.J."/>
            <person name="Singh A."/>
            <person name="Wilkins M.J."/>
            <person name="Williams K.H."/>
            <person name="Banfield J.F."/>
        </authorList>
    </citation>
    <scope>NUCLEOTIDE SEQUENCE [LARGE SCALE GENOMIC DNA]</scope>
</reference>
<evidence type="ECO:0000313" key="3">
    <source>
        <dbReference type="EMBL" id="KKS83185.1"/>
    </source>
</evidence>
<dbReference type="Pfam" id="PF00583">
    <property type="entry name" value="Acetyltransf_1"/>
    <property type="match status" value="1"/>
</dbReference>
<dbReference type="STRING" id="1618436.UV59_C0047G0007"/>
<accession>A0A0G1CBZ9</accession>
<comment type="caution">
    <text evidence="3">The sequence shown here is derived from an EMBL/GenBank/DDBJ whole genome shotgun (WGS) entry which is preliminary data.</text>
</comment>
<evidence type="ECO:0000259" key="2">
    <source>
        <dbReference type="PROSITE" id="PS51186"/>
    </source>
</evidence>